<dbReference type="EMBL" id="ML976053">
    <property type="protein sequence ID" value="KAF1941032.1"/>
    <property type="molecule type" value="Genomic_DNA"/>
</dbReference>
<dbReference type="SMART" id="SM00332">
    <property type="entry name" value="PP2Cc"/>
    <property type="match status" value="1"/>
</dbReference>
<keyword evidence="2 4" id="KW-0378">Hydrolase</keyword>
<name>A0A6A5SMK6_9PLEO</name>
<gene>
    <name evidence="6" type="ORF">EJ02DRAFT_423375</name>
</gene>
<keyword evidence="1" id="KW-0479">Metal-binding</keyword>
<keyword evidence="3 4" id="KW-0904">Protein phosphatase</keyword>
<evidence type="ECO:0000313" key="7">
    <source>
        <dbReference type="Proteomes" id="UP000800038"/>
    </source>
</evidence>
<dbReference type="PANTHER" id="PTHR47992">
    <property type="entry name" value="PROTEIN PHOSPHATASE"/>
    <property type="match status" value="1"/>
</dbReference>
<dbReference type="InterPro" id="IPR036457">
    <property type="entry name" value="PPM-type-like_dom_sf"/>
</dbReference>
<dbReference type="Proteomes" id="UP000800038">
    <property type="component" value="Unassembled WGS sequence"/>
</dbReference>
<evidence type="ECO:0000256" key="2">
    <source>
        <dbReference type="ARBA" id="ARBA00022801"/>
    </source>
</evidence>
<sequence>MSVNVVNVGVSRILGARQDQEDRYITLTPGTLKSRKDLAFFAVYDGHGGTEAVNHVEGCLVTYLEQYLVNPRATNAAEYKHAIQNTLKAVDQDLDREDLRGGSTVALALIDVKQGILIQSNLGDSHVVFADHEPQSPQSLSPIPLSRVDSITVEGWNVEVLSVEHSPDSPLEKRRVEDAGGEINYSSGIARIGAVSMSRALGDLEYKKPRVNRLAGHDLSDLIGVGTGLAPGKTATQDLVSNKPHFAVRDLHGQSLILLASDGVGDAKDAEEVTRLAVQRWQQGKEAKEIADELTQREGRMKGADNCTVMVVVLDTEGKGRRSIDGGRQSLDFSGIEGNGSRRRRRSSIASLKDWIRG</sequence>
<dbReference type="CDD" id="cd00143">
    <property type="entry name" value="PP2Cc"/>
    <property type="match status" value="1"/>
</dbReference>
<protein>
    <submittedName>
        <fullName evidence="6">Protein serine/threonine phosphatase 2C</fullName>
    </submittedName>
</protein>
<dbReference type="OrthoDB" id="659at2759"/>
<dbReference type="Gene3D" id="3.60.40.10">
    <property type="entry name" value="PPM-type phosphatase domain"/>
    <property type="match status" value="1"/>
</dbReference>
<dbReference type="SUPFAM" id="SSF81606">
    <property type="entry name" value="PP2C-like"/>
    <property type="match status" value="1"/>
</dbReference>
<dbReference type="PROSITE" id="PS51746">
    <property type="entry name" value="PPM_2"/>
    <property type="match status" value="1"/>
</dbReference>
<evidence type="ECO:0000313" key="6">
    <source>
        <dbReference type="EMBL" id="KAF1941032.1"/>
    </source>
</evidence>
<reference evidence="6" key="1">
    <citation type="journal article" date="2020" name="Stud. Mycol.">
        <title>101 Dothideomycetes genomes: a test case for predicting lifestyles and emergence of pathogens.</title>
        <authorList>
            <person name="Haridas S."/>
            <person name="Albert R."/>
            <person name="Binder M."/>
            <person name="Bloem J."/>
            <person name="Labutti K."/>
            <person name="Salamov A."/>
            <person name="Andreopoulos B."/>
            <person name="Baker S."/>
            <person name="Barry K."/>
            <person name="Bills G."/>
            <person name="Bluhm B."/>
            <person name="Cannon C."/>
            <person name="Castanera R."/>
            <person name="Culley D."/>
            <person name="Daum C."/>
            <person name="Ezra D."/>
            <person name="Gonzalez J."/>
            <person name="Henrissat B."/>
            <person name="Kuo A."/>
            <person name="Liang C."/>
            <person name="Lipzen A."/>
            <person name="Lutzoni F."/>
            <person name="Magnuson J."/>
            <person name="Mondo S."/>
            <person name="Nolan M."/>
            <person name="Ohm R."/>
            <person name="Pangilinan J."/>
            <person name="Park H.-J."/>
            <person name="Ramirez L."/>
            <person name="Alfaro M."/>
            <person name="Sun H."/>
            <person name="Tritt A."/>
            <person name="Yoshinaga Y."/>
            <person name="Zwiers L.-H."/>
            <person name="Turgeon B."/>
            <person name="Goodwin S."/>
            <person name="Spatafora J."/>
            <person name="Crous P."/>
            <person name="Grigoriev I."/>
        </authorList>
    </citation>
    <scope>NUCLEOTIDE SEQUENCE</scope>
    <source>
        <strain evidence="6">CBS 161.51</strain>
    </source>
</reference>
<evidence type="ECO:0000256" key="1">
    <source>
        <dbReference type="ARBA" id="ARBA00022723"/>
    </source>
</evidence>
<keyword evidence="7" id="KW-1185">Reference proteome</keyword>
<evidence type="ECO:0000256" key="3">
    <source>
        <dbReference type="ARBA" id="ARBA00022912"/>
    </source>
</evidence>
<dbReference type="Pfam" id="PF00481">
    <property type="entry name" value="PP2C"/>
    <property type="match status" value="1"/>
</dbReference>
<dbReference type="InterPro" id="IPR015655">
    <property type="entry name" value="PP2C"/>
</dbReference>
<accession>A0A6A5SMK6</accession>
<dbReference type="InterPro" id="IPR001932">
    <property type="entry name" value="PPM-type_phosphatase-like_dom"/>
</dbReference>
<dbReference type="GO" id="GO:0046872">
    <property type="term" value="F:metal ion binding"/>
    <property type="evidence" value="ECO:0007669"/>
    <property type="project" value="UniProtKB-KW"/>
</dbReference>
<feature type="domain" description="PPM-type phosphatase" evidence="5">
    <location>
        <begin position="7"/>
        <end position="314"/>
    </location>
</feature>
<organism evidence="6 7">
    <name type="scientific">Clathrospora elynae</name>
    <dbReference type="NCBI Taxonomy" id="706981"/>
    <lineage>
        <taxon>Eukaryota</taxon>
        <taxon>Fungi</taxon>
        <taxon>Dikarya</taxon>
        <taxon>Ascomycota</taxon>
        <taxon>Pezizomycotina</taxon>
        <taxon>Dothideomycetes</taxon>
        <taxon>Pleosporomycetidae</taxon>
        <taxon>Pleosporales</taxon>
        <taxon>Diademaceae</taxon>
        <taxon>Clathrospora</taxon>
    </lineage>
</organism>
<dbReference type="GO" id="GO:0004722">
    <property type="term" value="F:protein serine/threonine phosphatase activity"/>
    <property type="evidence" value="ECO:0007669"/>
    <property type="project" value="InterPro"/>
</dbReference>
<comment type="similarity">
    <text evidence="4">Belongs to the PP2C family.</text>
</comment>
<dbReference type="AlphaFoldDB" id="A0A6A5SMK6"/>
<evidence type="ECO:0000259" key="5">
    <source>
        <dbReference type="PROSITE" id="PS51746"/>
    </source>
</evidence>
<dbReference type="InterPro" id="IPR000222">
    <property type="entry name" value="PP2C_BS"/>
</dbReference>
<proteinExistence type="inferred from homology"/>
<evidence type="ECO:0000256" key="4">
    <source>
        <dbReference type="RuleBase" id="RU003465"/>
    </source>
</evidence>
<dbReference type="PROSITE" id="PS01032">
    <property type="entry name" value="PPM_1"/>
    <property type="match status" value="1"/>
</dbReference>